<dbReference type="EMBL" id="GGEC01012973">
    <property type="protein sequence ID" value="MBW93456.1"/>
    <property type="molecule type" value="Transcribed_RNA"/>
</dbReference>
<protein>
    <submittedName>
        <fullName evidence="1">Uncharacterized protein</fullName>
    </submittedName>
</protein>
<accession>A0A2P2JIZ9</accession>
<dbReference type="AlphaFoldDB" id="A0A2P2JIZ9"/>
<reference evidence="1" key="1">
    <citation type="submission" date="2018-02" db="EMBL/GenBank/DDBJ databases">
        <title>Rhizophora mucronata_Transcriptome.</title>
        <authorList>
            <person name="Meera S.P."/>
            <person name="Sreeshan A."/>
            <person name="Augustine A."/>
        </authorList>
    </citation>
    <scope>NUCLEOTIDE SEQUENCE</scope>
    <source>
        <tissue evidence="1">Leaf</tissue>
    </source>
</reference>
<name>A0A2P2JIZ9_RHIMU</name>
<evidence type="ECO:0000313" key="1">
    <source>
        <dbReference type="EMBL" id="MBW93456.1"/>
    </source>
</evidence>
<sequence>MVVGFIFCKRSISTLPHLCERIKQTGGVHYSLYYHQ</sequence>
<proteinExistence type="predicted"/>
<organism evidence="1">
    <name type="scientific">Rhizophora mucronata</name>
    <name type="common">Asiatic mangrove</name>
    <dbReference type="NCBI Taxonomy" id="61149"/>
    <lineage>
        <taxon>Eukaryota</taxon>
        <taxon>Viridiplantae</taxon>
        <taxon>Streptophyta</taxon>
        <taxon>Embryophyta</taxon>
        <taxon>Tracheophyta</taxon>
        <taxon>Spermatophyta</taxon>
        <taxon>Magnoliopsida</taxon>
        <taxon>eudicotyledons</taxon>
        <taxon>Gunneridae</taxon>
        <taxon>Pentapetalae</taxon>
        <taxon>rosids</taxon>
        <taxon>fabids</taxon>
        <taxon>Malpighiales</taxon>
        <taxon>Rhizophoraceae</taxon>
        <taxon>Rhizophora</taxon>
    </lineage>
</organism>